<dbReference type="EMBL" id="JAEPQZ010000010">
    <property type="protein sequence ID" value="KAG2176327.1"/>
    <property type="molecule type" value="Genomic_DNA"/>
</dbReference>
<dbReference type="AlphaFoldDB" id="A0A8H7PLQ5"/>
<dbReference type="InterPro" id="IPR008929">
    <property type="entry name" value="Chondroitin_lyas"/>
</dbReference>
<feature type="compositionally biased region" description="Polar residues" evidence="1">
    <location>
        <begin position="11"/>
        <end position="26"/>
    </location>
</feature>
<evidence type="ECO:0000313" key="2">
    <source>
        <dbReference type="EMBL" id="KAG2176327.1"/>
    </source>
</evidence>
<keyword evidence="3" id="KW-1185">Reference proteome</keyword>
<feature type="region of interest" description="Disordered" evidence="1">
    <location>
        <begin position="1"/>
        <end position="26"/>
    </location>
</feature>
<dbReference type="SUPFAM" id="SSF48230">
    <property type="entry name" value="Chondroitin AC/alginate lyase"/>
    <property type="match status" value="1"/>
</dbReference>
<dbReference type="OrthoDB" id="2334866at2759"/>
<dbReference type="Gene3D" id="1.50.10.100">
    <property type="entry name" value="Chondroitin AC/alginate lyase"/>
    <property type="match status" value="1"/>
</dbReference>
<comment type="caution">
    <text evidence="2">The sequence shown here is derived from an EMBL/GenBank/DDBJ whole genome shotgun (WGS) entry which is preliminary data.</text>
</comment>
<protein>
    <recommendedName>
        <fullName evidence="4">Heparinase II/III-like protein</fullName>
    </recommendedName>
</protein>
<dbReference type="PANTHER" id="PTHR38045:SF1">
    <property type="entry name" value="HEPARINASE II_III-LIKE PROTEIN"/>
    <property type="match status" value="1"/>
</dbReference>
<gene>
    <name evidence="2" type="ORF">INT43_005561</name>
</gene>
<evidence type="ECO:0008006" key="4">
    <source>
        <dbReference type="Google" id="ProtNLM"/>
    </source>
</evidence>
<dbReference type="Proteomes" id="UP000654370">
    <property type="component" value="Unassembled WGS sequence"/>
</dbReference>
<evidence type="ECO:0000256" key="1">
    <source>
        <dbReference type="SAM" id="MobiDB-lite"/>
    </source>
</evidence>
<reference evidence="2" key="1">
    <citation type="submission" date="2020-12" db="EMBL/GenBank/DDBJ databases">
        <title>Metabolic potential, ecology and presence of endohyphal bacteria is reflected in genomic diversity of Mucoromycotina.</title>
        <authorList>
            <person name="Muszewska A."/>
            <person name="Okrasinska A."/>
            <person name="Steczkiewicz K."/>
            <person name="Drgas O."/>
            <person name="Orlowska M."/>
            <person name="Perlinska-Lenart U."/>
            <person name="Aleksandrzak-Piekarczyk T."/>
            <person name="Szatraj K."/>
            <person name="Zielenkiewicz U."/>
            <person name="Pilsyk S."/>
            <person name="Malc E."/>
            <person name="Mieczkowski P."/>
            <person name="Kruszewska J.S."/>
            <person name="Biernat P."/>
            <person name="Pawlowska J."/>
        </authorList>
    </citation>
    <scope>NUCLEOTIDE SEQUENCE</scope>
    <source>
        <strain evidence="2">WA0000067209</strain>
    </source>
</reference>
<name>A0A8H7PLQ5_MORIS</name>
<sequence length="624" mass="69117">MFKKLKAKLQHQGSSNDYPGSSGQTNDFQVKASTIQEALNQQGPSIPELSADGPSLANTEQCKQLLRITDKFRVQDIPVLNDHLYGEYKRTGDRKSYEDPYFARRAEMTAHALAAYVSSQPEQHINELQKHIDAICNEPCWVVPAHTRCKVDLFNAETGFALAQIVDVLRDKMDGNLVNRVYQEIDKRILTPYEQNGRNEEWFSAVNNWNGVVNSSVGSCFLLMPIDPKRAANGASQALEGLSHYINKGFGSDGATTEGVGYWQYGLSYLTAFLELLSTRTGGKVDLLTHPRLATIASSAAKLQLGPNKFAPFADADEEKMTFTPGFVSRISDRLGQPELKNLLALPQGGSFSQSTVAISKSALVFRDLAWWNGDMPPADTNIGDSVLPDTGITRMSIKSGSSPPLVVIAKAGHNGEEHNHCDVGSFVVHFADANYITDPGKGLYNKQYFDAKTRYQTMWPRSDGHSVPIPANKLQGVGEKFRGSISGVNQEGNGKSIDIDFAGAYEGCPDLSFLKRHISIQDENGRYVVYVQDTGSFTNQQPLRSQFMTFMDVNQENDKSVIINGPHQAMRMTVLEPESATLHIEDLSEESQKQKKPKPLRRIVADVREPSKDYCIKVKLEVQ</sequence>
<dbReference type="Gene3D" id="2.70.98.70">
    <property type="match status" value="1"/>
</dbReference>
<accession>A0A8H7PLQ5</accession>
<proteinExistence type="predicted"/>
<organism evidence="2 3">
    <name type="scientific">Mortierella isabellina</name>
    <name type="common">Filamentous fungus</name>
    <name type="synonym">Umbelopsis isabellina</name>
    <dbReference type="NCBI Taxonomy" id="91625"/>
    <lineage>
        <taxon>Eukaryota</taxon>
        <taxon>Fungi</taxon>
        <taxon>Fungi incertae sedis</taxon>
        <taxon>Mucoromycota</taxon>
        <taxon>Mucoromycotina</taxon>
        <taxon>Umbelopsidomycetes</taxon>
        <taxon>Umbelopsidales</taxon>
        <taxon>Umbelopsidaceae</taxon>
        <taxon>Umbelopsis</taxon>
    </lineage>
</organism>
<evidence type="ECO:0000313" key="3">
    <source>
        <dbReference type="Proteomes" id="UP000654370"/>
    </source>
</evidence>
<dbReference type="PANTHER" id="PTHR38045">
    <property type="entry name" value="CHROMOSOME 1, WHOLE GENOME SHOTGUN SEQUENCE"/>
    <property type="match status" value="1"/>
</dbReference>